<accession>A0A921DVE7</accession>
<proteinExistence type="inferred from homology"/>
<comment type="similarity">
    <text evidence="1">Belongs to the isochorismatase family.</text>
</comment>
<protein>
    <submittedName>
        <fullName evidence="4">Isochorismatase family protein</fullName>
    </submittedName>
</protein>
<evidence type="ECO:0000259" key="3">
    <source>
        <dbReference type="Pfam" id="PF00857"/>
    </source>
</evidence>
<evidence type="ECO:0000256" key="2">
    <source>
        <dbReference type="ARBA" id="ARBA00022801"/>
    </source>
</evidence>
<dbReference type="Proteomes" id="UP000763505">
    <property type="component" value="Unassembled WGS sequence"/>
</dbReference>
<dbReference type="GO" id="GO:0016787">
    <property type="term" value="F:hydrolase activity"/>
    <property type="evidence" value="ECO:0007669"/>
    <property type="project" value="UniProtKB-KW"/>
</dbReference>
<dbReference type="AlphaFoldDB" id="A0A921DVE7"/>
<dbReference type="EMBL" id="DYYI01000007">
    <property type="protein sequence ID" value="HJE18859.1"/>
    <property type="molecule type" value="Genomic_DNA"/>
</dbReference>
<reference evidence="4" key="2">
    <citation type="submission" date="2021-09" db="EMBL/GenBank/DDBJ databases">
        <authorList>
            <person name="Gilroy R."/>
        </authorList>
    </citation>
    <scope>NUCLEOTIDE SEQUENCE</scope>
    <source>
        <strain evidence="4">6019</strain>
    </source>
</reference>
<keyword evidence="2" id="KW-0378">Hydrolase</keyword>
<comment type="caution">
    <text evidence="4">The sequence shown here is derived from an EMBL/GenBank/DDBJ whole genome shotgun (WGS) entry which is preliminary data.</text>
</comment>
<dbReference type="PANTHER" id="PTHR43540:SF1">
    <property type="entry name" value="ISOCHORISMATASE HYDROLASE"/>
    <property type="match status" value="1"/>
</dbReference>
<reference evidence="4" key="1">
    <citation type="journal article" date="2021" name="PeerJ">
        <title>Extensive microbial diversity within the chicken gut microbiome revealed by metagenomics and culture.</title>
        <authorList>
            <person name="Gilroy R."/>
            <person name="Ravi A."/>
            <person name="Getino M."/>
            <person name="Pursley I."/>
            <person name="Horton D.L."/>
            <person name="Alikhan N.F."/>
            <person name="Baker D."/>
            <person name="Gharbi K."/>
            <person name="Hall N."/>
            <person name="Watson M."/>
            <person name="Adriaenssens E.M."/>
            <person name="Foster-Nyarko E."/>
            <person name="Jarju S."/>
            <person name="Secka A."/>
            <person name="Antonio M."/>
            <person name="Oren A."/>
            <person name="Chaudhuri R.R."/>
            <person name="La Ragione R."/>
            <person name="Hildebrand F."/>
            <person name="Pallen M.J."/>
        </authorList>
    </citation>
    <scope>NUCLEOTIDE SEQUENCE</scope>
    <source>
        <strain evidence="4">6019</strain>
    </source>
</reference>
<dbReference type="SUPFAM" id="SSF52499">
    <property type="entry name" value="Isochorismatase-like hydrolases"/>
    <property type="match status" value="1"/>
</dbReference>
<dbReference type="InterPro" id="IPR050272">
    <property type="entry name" value="Isochorismatase-like_hydrls"/>
</dbReference>
<evidence type="ECO:0000313" key="5">
    <source>
        <dbReference type="Proteomes" id="UP000763505"/>
    </source>
</evidence>
<sequence>MKALLIIDVQNGFLEGKDELVQNTVKLAKLFKDNNDLVVAMKHIEENENDPIYFKTDGANIPNEILEHTDEIIEKRYPISFKDTNLDEVLKSHNIEELYITGFNMEFCILFTSIAAADRGYDVTVIEDLCGTVNGEDSYEMPGLDIVDFLGTVMDWSGVMNNKYLEELEFAKDL</sequence>
<organism evidence="4 5">
    <name type="scientific">Aliicoccus persicus</name>
    <dbReference type="NCBI Taxonomy" id="930138"/>
    <lineage>
        <taxon>Bacteria</taxon>
        <taxon>Bacillati</taxon>
        <taxon>Bacillota</taxon>
        <taxon>Bacilli</taxon>
        <taxon>Bacillales</taxon>
        <taxon>Staphylococcaceae</taxon>
        <taxon>Aliicoccus</taxon>
    </lineage>
</organism>
<evidence type="ECO:0000256" key="1">
    <source>
        <dbReference type="ARBA" id="ARBA00006336"/>
    </source>
</evidence>
<gene>
    <name evidence="4" type="ORF">K8V35_00710</name>
</gene>
<dbReference type="PANTHER" id="PTHR43540">
    <property type="entry name" value="PEROXYUREIDOACRYLATE/UREIDOACRYLATE AMIDOHYDROLASE-RELATED"/>
    <property type="match status" value="1"/>
</dbReference>
<dbReference type="Pfam" id="PF00857">
    <property type="entry name" value="Isochorismatase"/>
    <property type="match status" value="1"/>
</dbReference>
<dbReference type="Gene3D" id="3.40.50.850">
    <property type="entry name" value="Isochorismatase-like"/>
    <property type="match status" value="1"/>
</dbReference>
<name>A0A921DVE7_9STAP</name>
<dbReference type="InterPro" id="IPR000868">
    <property type="entry name" value="Isochorismatase-like_dom"/>
</dbReference>
<feature type="domain" description="Isochorismatase-like" evidence="3">
    <location>
        <begin position="3"/>
        <end position="141"/>
    </location>
</feature>
<dbReference type="InterPro" id="IPR036380">
    <property type="entry name" value="Isochorismatase-like_sf"/>
</dbReference>
<evidence type="ECO:0000313" key="4">
    <source>
        <dbReference type="EMBL" id="HJE18859.1"/>
    </source>
</evidence>